<dbReference type="STRING" id="6335.A0A0V1KTS9"/>
<dbReference type="InterPro" id="IPR005312">
    <property type="entry name" value="DUF1759"/>
</dbReference>
<organism evidence="1 2">
    <name type="scientific">Trichinella nativa</name>
    <dbReference type="NCBI Taxonomy" id="6335"/>
    <lineage>
        <taxon>Eukaryota</taxon>
        <taxon>Metazoa</taxon>
        <taxon>Ecdysozoa</taxon>
        <taxon>Nematoda</taxon>
        <taxon>Enoplea</taxon>
        <taxon>Dorylaimia</taxon>
        <taxon>Trichinellida</taxon>
        <taxon>Trichinellidae</taxon>
        <taxon>Trichinella</taxon>
    </lineage>
</organism>
<accession>A0A0V1KTS9</accession>
<sequence>MDENLLSVGRCKEASVHSRTDLNDIEKFIDLRSKLKGPALQVFSGFYISGNNNPEVVKTLRELFDTADLIIQHHIIQFAEIKKMTESSLTGLRKLYDKLMLHFRALRAMGKDPVNGQLTTAEIFLATPANLKSFLEFVRKQIEMEKKVTFTKGTKSTGVEKCPTTLHEN</sequence>
<evidence type="ECO:0000313" key="1">
    <source>
        <dbReference type="EMBL" id="KRZ50341.1"/>
    </source>
</evidence>
<comment type="caution">
    <text evidence="1">The sequence shown here is derived from an EMBL/GenBank/DDBJ whole genome shotgun (WGS) entry which is preliminary data.</text>
</comment>
<name>A0A0V1KTS9_9BILA</name>
<dbReference type="EMBL" id="JYDW01000269">
    <property type="protein sequence ID" value="KRZ50341.1"/>
    <property type="molecule type" value="Genomic_DNA"/>
</dbReference>
<dbReference type="Proteomes" id="UP000054721">
    <property type="component" value="Unassembled WGS sequence"/>
</dbReference>
<dbReference type="AlphaFoldDB" id="A0A0V1KTS9"/>
<evidence type="ECO:0000313" key="2">
    <source>
        <dbReference type="Proteomes" id="UP000054721"/>
    </source>
</evidence>
<protein>
    <submittedName>
        <fullName evidence="1">Uncharacterized protein</fullName>
    </submittedName>
</protein>
<gene>
    <name evidence="1" type="ORF">T02_9999</name>
</gene>
<proteinExistence type="predicted"/>
<dbReference type="Pfam" id="PF03564">
    <property type="entry name" value="DUF1759"/>
    <property type="match status" value="1"/>
</dbReference>
<dbReference type="OrthoDB" id="5857529at2759"/>
<keyword evidence="2" id="KW-1185">Reference proteome</keyword>
<reference evidence="1 2" key="1">
    <citation type="submission" date="2015-05" db="EMBL/GenBank/DDBJ databases">
        <title>Evolution of Trichinella species and genotypes.</title>
        <authorList>
            <person name="Korhonen P.K."/>
            <person name="Edoardo P."/>
            <person name="Giuseppe L.R."/>
            <person name="Gasser R.B."/>
        </authorList>
    </citation>
    <scope>NUCLEOTIDE SEQUENCE [LARGE SCALE GENOMIC DNA]</scope>
    <source>
        <strain evidence="1">ISS10</strain>
    </source>
</reference>